<keyword evidence="4 5" id="KW-0472">Membrane</keyword>
<protein>
    <submittedName>
        <fullName evidence="7">MFS transporter</fullName>
    </submittedName>
</protein>
<dbReference type="EMBL" id="CP059399">
    <property type="protein sequence ID" value="QLY32362.1"/>
    <property type="molecule type" value="Genomic_DNA"/>
</dbReference>
<evidence type="ECO:0000313" key="8">
    <source>
        <dbReference type="Proteomes" id="UP000515512"/>
    </source>
</evidence>
<feature type="transmembrane region" description="Helical" evidence="5">
    <location>
        <begin position="417"/>
        <end position="438"/>
    </location>
</feature>
<evidence type="ECO:0000313" key="7">
    <source>
        <dbReference type="EMBL" id="QLY32362.1"/>
    </source>
</evidence>
<accession>A0A7D6VE29</accession>
<feature type="domain" description="Major facilitator superfamily (MFS) profile" evidence="6">
    <location>
        <begin position="60"/>
        <end position="513"/>
    </location>
</feature>
<dbReference type="Pfam" id="PF07690">
    <property type="entry name" value="MFS_1"/>
    <property type="match status" value="1"/>
</dbReference>
<keyword evidence="3 5" id="KW-1133">Transmembrane helix</keyword>
<feature type="transmembrane region" description="Helical" evidence="5">
    <location>
        <begin position="384"/>
        <end position="405"/>
    </location>
</feature>
<feature type="transmembrane region" description="Helical" evidence="5">
    <location>
        <begin position="184"/>
        <end position="206"/>
    </location>
</feature>
<proteinExistence type="predicted"/>
<dbReference type="KEGG" id="nhu:H0264_08955"/>
<feature type="transmembrane region" description="Helical" evidence="5">
    <location>
        <begin position="96"/>
        <end position="114"/>
    </location>
</feature>
<dbReference type="InterPro" id="IPR036259">
    <property type="entry name" value="MFS_trans_sf"/>
</dbReference>
<dbReference type="Proteomes" id="UP000515512">
    <property type="component" value="Chromosome"/>
</dbReference>
<dbReference type="AlphaFoldDB" id="A0A7D6VE29"/>
<keyword evidence="8" id="KW-1185">Reference proteome</keyword>
<dbReference type="Gene3D" id="1.20.1720.10">
    <property type="entry name" value="Multidrug resistance protein D"/>
    <property type="match status" value="1"/>
</dbReference>
<evidence type="ECO:0000256" key="1">
    <source>
        <dbReference type="ARBA" id="ARBA00004651"/>
    </source>
</evidence>
<dbReference type="SUPFAM" id="SSF103473">
    <property type="entry name" value="MFS general substrate transporter"/>
    <property type="match status" value="1"/>
</dbReference>
<evidence type="ECO:0000256" key="2">
    <source>
        <dbReference type="ARBA" id="ARBA00022692"/>
    </source>
</evidence>
<dbReference type="PANTHER" id="PTHR42718:SF39">
    <property type="entry name" value="ACTINORHODIN TRANSPORTER-RELATED"/>
    <property type="match status" value="1"/>
</dbReference>
<feature type="transmembrane region" description="Helical" evidence="5">
    <location>
        <begin position="459"/>
        <end position="478"/>
    </location>
</feature>
<dbReference type="PANTHER" id="PTHR42718">
    <property type="entry name" value="MAJOR FACILITATOR SUPERFAMILY MULTIDRUG TRANSPORTER MFSC"/>
    <property type="match status" value="1"/>
</dbReference>
<dbReference type="InterPro" id="IPR020846">
    <property type="entry name" value="MFS_dom"/>
</dbReference>
<feature type="transmembrane region" description="Helical" evidence="5">
    <location>
        <begin position="274"/>
        <end position="295"/>
    </location>
</feature>
<gene>
    <name evidence="7" type="ORF">H0264_08955</name>
</gene>
<evidence type="ECO:0000259" key="6">
    <source>
        <dbReference type="PROSITE" id="PS50850"/>
    </source>
</evidence>
<sequence>MICSSLERNELFCFNQNGTKHSVLEIQSFRETTVTLAVERPPAENPTATIESAVPRRWLGLIAILAATLLNLLDATIVTVAAPAIRNDLGGSVATVQWLSAGYTLAMAIGLLTGGRLGDMFGRKRVLLIGLTGFLVASILCGLATTIELLLIGRVAQGLFAAVMVPQCFGLIRDLFGREFGKAYAAFGPLIGVATIAGPIVAGLLVDADLLGTGWRAIFLMNLPLGIVALALGAWILPAAQPLPGLTLDLRGALVAGSGMALLLYPLVEGRELGWPWWTMAMLTASIPVLALFAADQVRRSRSGRVALVELGVFAKRSYTSGIVFVTVFFGGIGGFSLAVGLFLQMGLGYGALRASLTMAPWAVGAFLGSGLSAALAPKLGRGVLHLGLAGMTAGLLALFVQFGGTVAPTPAALAPALLGYGLGMGLIFVPLFGIIVGELEDHEIGSASGLLESFQQGAAALGVAALGTVFFSGFAIGDGPEVALGAMRTVTGVAVLLTVASFAVAFGLPKQLGAARH</sequence>
<feature type="transmembrane region" description="Helical" evidence="5">
    <location>
        <begin position="359"/>
        <end position="377"/>
    </location>
</feature>
<dbReference type="CDD" id="cd17321">
    <property type="entry name" value="MFS_MMR_MDR_like"/>
    <property type="match status" value="1"/>
</dbReference>
<evidence type="ECO:0000256" key="5">
    <source>
        <dbReference type="SAM" id="Phobius"/>
    </source>
</evidence>
<dbReference type="GO" id="GO:0022857">
    <property type="term" value="F:transmembrane transporter activity"/>
    <property type="evidence" value="ECO:0007669"/>
    <property type="project" value="InterPro"/>
</dbReference>
<evidence type="ECO:0000256" key="3">
    <source>
        <dbReference type="ARBA" id="ARBA00022989"/>
    </source>
</evidence>
<reference evidence="7 8" key="1">
    <citation type="submission" date="2020-07" db="EMBL/GenBank/DDBJ databases">
        <authorList>
            <person name="Zhuang K."/>
            <person name="Ran Y."/>
        </authorList>
    </citation>
    <scope>NUCLEOTIDE SEQUENCE [LARGE SCALE GENOMIC DNA]</scope>
    <source>
        <strain evidence="7 8">WCH-YHL-001</strain>
    </source>
</reference>
<dbReference type="GO" id="GO:0005886">
    <property type="term" value="C:plasma membrane"/>
    <property type="evidence" value="ECO:0007669"/>
    <property type="project" value="UniProtKB-SubCell"/>
</dbReference>
<keyword evidence="2 5" id="KW-0812">Transmembrane</keyword>
<feature type="transmembrane region" description="Helical" evidence="5">
    <location>
        <begin position="323"/>
        <end position="347"/>
    </location>
</feature>
<name>A0A7D6VE29_9NOCA</name>
<organism evidence="7 8">
    <name type="scientific">Nocardia huaxiensis</name>
    <dbReference type="NCBI Taxonomy" id="2755382"/>
    <lineage>
        <taxon>Bacteria</taxon>
        <taxon>Bacillati</taxon>
        <taxon>Actinomycetota</taxon>
        <taxon>Actinomycetes</taxon>
        <taxon>Mycobacteriales</taxon>
        <taxon>Nocardiaceae</taxon>
        <taxon>Nocardia</taxon>
    </lineage>
</organism>
<dbReference type="PROSITE" id="PS50850">
    <property type="entry name" value="MFS"/>
    <property type="match status" value="1"/>
</dbReference>
<feature type="transmembrane region" description="Helical" evidence="5">
    <location>
        <begin position="126"/>
        <end position="145"/>
    </location>
</feature>
<feature type="transmembrane region" description="Helical" evidence="5">
    <location>
        <begin position="490"/>
        <end position="509"/>
    </location>
</feature>
<comment type="subcellular location">
    <subcellularLocation>
        <location evidence="1">Cell membrane</location>
        <topology evidence="1">Multi-pass membrane protein</topology>
    </subcellularLocation>
</comment>
<feature type="transmembrane region" description="Helical" evidence="5">
    <location>
        <begin position="58"/>
        <end position="84"/>
    </location>
</feature>
<dbReference type="Gene3D" id="1.20.1250.20">
    <property type="entry name" value="MFS general substrate transporter like domains"/>
    <property type="match status" value="1"/>
</dbReference>
<evidence type="ECO:0000256" key="4">
    <source>
        <dbReference type="ARBA" id="ARBA00023136"/>
    </source>
</evidence>
<feature type="transmembrane region" description="Helical" evidence="5">
    <location>
        <begin position="218"/>
        <end position="238"/>
    </location>
</feature>
<dbReference type="InterPro" id="IPR011701">
    <property type="entry name" value="MFS"/>
</dbReference>